<dbReference type="EMBL" id="CYZH01000004">
    <property type="protein sequence ID" value="CUN82388.1"/>
    <property type="molecule type" value="Genomic_DNA"/>
</dbReference>
<dbReference type="Pfam" id="PF00754">
    <property type="entry name" value="F5_F8_type_C"/>
    <property type="match status" value="1"/>
</dbReference>
<feature type="signal peptide" evidence="1">
    <location>
        <begin position="1"/>
        <end position="21"/>
    </location>
</feature>
<evidence type="ECO:0000259" key="2">
    <source>
        <dbReference type="PROSITE" id="PS50022"/>
    </source>
</evidence>
<organism evidence="3 4">
    <name type="scientific">Bacteroides finegoldii</name>
    <dbReference type="NCBI Taxonomy" id="338188"/>
    <lineage>
        <taxon>Bacteria</taxon>
        <taxon>Pseudomonadati</taxon>
        <taxon>Bacteroidota</taxon>
        <taxon>Bacteroidia</taxon>
        <taxon>Bacteroidales</taxon>
        <taxon>Bacteroidaceae</taxon>
        <taxon>Bacteroides</taxon>
    </lineage>
</organism>
<evidence type="ECO:0000256" key="1">
    <source>
        <dbReference type="SAM" id="SignalP"/>
    </source>
</evidence>
<feature type="chain" id="PRO_5008017396" evidence="1">
    <location>
        <begin position="22"/>
        <end position="444"/>
    </location>
</feature>
<dbReference type="SUPFAM" id="SSF49373">
    <property type="entry name" value="Invasin/intimin cell-adhesion fragments"/>
    <property type="match status" value="1"/>
</dbReference>
<dbReference type="InterPro" id="IPR000421">
    <property type="entry name" value="FA58C"/>
</dbReference>
<name>A0A174A4S2_9BACE</name>
<gene>
    <name evidence="3" type="ORF">ERS852397_00885</name>
</gene>
<proteinExistence type="predicted"/>
<feature type="domain" description="F5/8 type C" evidence="2">
    <location>
        <begin position="283"/>
        <end position="441"/>
    </location>
</feature>
<keyword evidence="1" id="KW-0732">Signal</keyword>
<sequence length="444" mass="49117">MNIFYSLLLVTLLSIVSIGCSDNNVEWESDEIPSDKITLDVQGILDLLHNETAIVKILTGNGSYQVDSQDKDVAKAEVVSTNEIKISAVSTSEQDQYTTIYVIDEKKQTAEIRVCVAKMKELQLNIPDNFEIYTDVEEDIQVVTGNGGYTFGLSGDQGVVELGVYADDTHTFSIKALKTGTTKLTVTDKRNKSKEITIQVKKADIRIMEFNVPTSVGLTLNSQYDLGGNAVIKPETASHKKLSYTLLGNSVTVDENGLLTAVRTGQTTVRVKTLDGSNKTAECVVTVVEPGTMLKPLGWTVDYSSIGIWEGNPDPGNIIDNNTSTWWEPGYDTSFVDEWIRIDMKYVQQVGKISIARRTSGNEINVNLKGVKVEGSVDGQNYFELGDAEWGEFGNDYKDLERELWRDVVLTRPAEVRYVKITVTELFSSNPCIACVNLYAPEIN</sequence>
<dbReference type="Gene3D" id="2.60.40.1080">
    <property type="match status" value="1"/>
</dbReference>
<dbReference type="InterPro" id="IPR008979">
    <property type="entry name" value="Galactose-bd-like_sf"/>
</dbReference>
<dbReference type="InterPro" id="IPR008964">
    <property type="entry name" value="Invasin/intimin_cell_adhesion"/>
</dbReference>
<dbReference type="AlphaFoldDB" id="A0A174A4S2"/>
<dbReference type="Gene3D" id="2.60.120.260">
    <property type="entry name" value="Galactose-binding domain-like"/>
    <property type="match status" value="1"/>
</dbReference>
<evidence type="ECO:0000313" key="4">
    <source>
        <dbReference type="Proteomes" id="UP000095517"/>
    </source>
</evidence>
<dbReference type="Proteomes" id="UP000095517">
    <property type="component" value="Unassembled WGS sequence"/>
</dbReference>
<dbReference type="PROSITE" id="PS50022">
    <property type="entry name" value="FA58C_3"/>
    <property type="match status" value="1"/>
</dbReference>
<reference evidence="3 4" key="1">
    <citation type="submission" date="2015-09" db="EMBL/GenBank/DDBJ databases">
        <authorList>
            <consortium name="Pathogen Informatics"/>
        </authorList>
    </citation>
    <scope>NUCLEOTIDE SEQUENCE [LARGE SCALE GENOMIC DNA]</scope>
    <source>
        <strain evidence="3 4">2789STDY5608840</strain>
    </source>
</reference>
<protein>
    <submittedName>
        <fullName evidence="3">F5/8 type C domain</fullName>
    </submittedName>
</protein>
<accession>A0A174A4S2</accession>
<dbReference type="SUPFAM" id="SSF49785">
    <property type="entry name" value="Galactose-binding domain-like"/>
    <property type="match status" value="1"/>
</dbReference>
<dbReference type="STRING" id="338188.ERS852397_00885"/>
<evidence type="ECO:0000313" key="3">
    <source>
        <dbReference type="EMBL" id="CUN82388.1"/>
    </source>
</evidence>